<comment type="similarity">
    <text evidence="1 4 6">Belongs to the FtsZ family.</text>
</comment>
<evidence type="ECO:0000256" key="2">
    <source>
        <dbReference type="ARBA" id="ARBA00022741"/>
    </source>
</evidence>
<dbReference type="InterPro" id="IPR000158">
    <property type="entry name" value="Cell_div_FtsZ"/>
</dbReference>
<feature type="binding site" evidence="4">
    <location>
        <begin position="119"/>
        <end position="121"/>
    </location>
    <ligand>
        <name>GTP</name>
        <dbReference type="ChEBI" id="CHEBI:37565"/>
    </ligand>
</feature>
<feature type="binding site" evidence="4">
    <location>
        <position position="154"/>
    </location>
    <ligand>
        <name>GTP</name>
        <dbReference type="ChEBI" id="CHEBI:37565"/>
    </ligand>
</feature>
<feature type="binding site" evidence="4">
    <location>
        <position position="197"/>
    </location>
    <ligand>
        <name>GTP</name>
        <dbReference type="ChEBI" id="CHEBI:37565"/>
    </ligand>
</feature>
<keyword evidence="3 4" id="KW-0342">GTP-binding</keyword>
<feature type="domain" description="Tubulin/FtsZ GTPase" evidence="8">
    <location>
        <begin position="21"/>
        <end position="215"/>
    </location>
</feature>
<dbReference type="InterPro" id="IPR036525">
    <property type="entry name" value="Tubulin/FtsZ_GTPase_sf"/>
</dbReference>
<feature type="compositionally biased region" description="Acidic residues" evidence="7">
    <location>
        <begin position="471"/>
        <end position="486"/>
    </location>
</feature>
<protein>
    <recommendedName>
        <fullName evidence="4 5">Cell division protein FtsZ</fullName>
    </recommendedName>
</protein>
<keyword evidence="4 6" id="KW-0132">Cell division</keyword>
<dbReference type="InterPro" id="IPR008280">
    <property type="entry name" value="Tub_FtsZ_C"/>
</dbReference>
<evidence type="ECO:0000259" key="8">
    <source>
        <dbReference type="SMART" id="SM00864"/>
    </source>
</evidence>
<dbReference type="Proteomes" id="UP000653477">
    <property type="component" value="Unassembled WGS sequence"/>
</dbReference>
<feature type="compositionally biased region" description="Low complexity" evidence="7">
    <location>
        <begin position="454"/>
        <end position="466"/>
    </location>
</feature>
<proteinExistence type="inferred from homology"/>
<comment type="caution">
    <text evidence="10">The sequence shown here is derived from an EMBL/GenBank/DDBJ whole genome shotgun (WGS) entry which is preliminary data.</text>
</comment>
<dbReference type="HAMAP" id="MF_00909">
    <property type="entry name" value="FtsZ"/>
    <property type="match status" value="1"/>
</dbReference>
<dbReference type="Gene3D" id="3.40.50.1440">
    <property type="entry name" value="Tubulin/FtsZ, GTPase domain"/>
    <property type="match status" value="1"/>
</dbReference>
<dbReference type="PROSITE" id="PS01135">
    <property type="entry name" value="FTSZ_2"/>
    <property type="match status" value="1"/>
</dbReference>
<evidence type="ECO:0000256" key="3">
    <source>
        <dbReference type="ARBA" id="ARBA00023134"/>
    </source>
</evidence>
<evidence type="ECO:0000256" key="1">
    <source>
        <dbReference type="ARBA" id="ARBA00009690"/>
    </source>
</evidence>
<evidence type="ECO:0000256" key="6">
    <source>
        <dbReference type="RuleBase" id="RU000631"/>
    </source>
</evidence>
<keyword evidence="2 4" id="KW-0547">Nucleotide-binding</keyword>
<dbReference type="RefSeq" id="WP_229770792.1">
    <property type="nucleotide sequence ID" value="NZ_BMPU01000002.1"/>
</dbReference>
<feature type="binding site" evidence="4">
    <location>
        <position position="150"/>
    </location>
    <ligand>
        <name>GTP</name>
        <dbReference type="ChEBI" id="CHEBI:37565"/>
    </ligand>
</feature>
<comment type="subunit">
    <text evidence="4">Homodimer. Polymerizes to form a dynamic ring structure in a strictly GTP-dependent manner. Interacts directly with several other division proteins.</text>
</comment>
<dbReference type="InterPro" id="IPR018316">
    <property type="entry name" value="Tubulin/FtsZ_2-layer-sand-dom"/>
</dbReference>
<feature type="domain" description="Tubulin/FtsZ 2-layer sandwich" evidence="9">
    <location>
        <begin position="217"/>
        <end position="336"/>
    </location>
</feature>
<name>A0ABQ2H7E5_9PORP</name>
<dbReference type="SMART" id="SM00865">
    <property type="entry name" value="Tubulin_C"/>
    <property type="match status" value="1"/>
</dbReference>
<evidence type="ECO:0000256" key="4">
    <source>
        <dbReference type="HAMAP-Rule" id="MF_00909"/>
    </source>
</evidence>
<dbReference type="PANTHER" id="PTHR30314">
    <property type="entry name" value="CELL DIVISION PROTEIN FTSZ-RELATED"/>
    <property type="match status" value="1"/>
</dbReference>
<dbReference type="SMART" id="SM00864">
    <property type="entry name" value="Tubulin"/>
    <property type="match status" value="1"/>
</dbReference>
<accession>A0ABQ2H7E5</accession>
<evidence type="ECO:0000256" key="7">
    <source>
        <dbReference type="SAM" id="MobiDB-lite"/>
    </source>
</evidence>
<dbReference type="Pfam" id="PF00091">
    <property type="entry name" value="Tubulin"/>
    <property type="match status" value="1"/>
</dbReference>
<evidence type="ECO:0000259" key="9">
    <source>
        <dbReference type="SMART" id="SM00865"/>
    </source>
</evidence>
<organism evidence="10 11">
    <name type="scientific">Porphyromonas pasteri</name>
    <dbReference type="NCBI Taxonomy" id="1583331"/>
    <lineage>
        <taxon>Bacteria</taxon>
        <taxon>Pseudomonadati</taxon>
        <taxon>Bacteroidota</taxon>
        <taxon>Bacteroidia</taxon>
        <taxon>Bacteroidales</taxon>
        <taxon>Porphyromonadaceae</taxon>
        <taxon>Porphyromonas</taxon>
    </lineage>
</organism>
<comment type="subcellular location">
    <subcellularLocation>
        <location evidence="4">Cytoplasm</location>
    </subcellularLocation>
    <text evidence="4">Assembles at midcell at the inner surface of the cytoplasmic membrane.</text>
</comment>
<sequence>MDTIERGSINYGYSESQIKQLIKVVGVGGGGGNAVTKMCTSGSVPGVSFLLCNTDTQALDRSPVVDKITIGPTVTKGLGAGAKPERAKEAALESEQAIRDALIEGDTRMVFITAGMGGGTGTGAAPVIGKIAMQAGLLTIGIVTIPFLFEGTAKILQALEGVKQMRESVDALLVINNQRLIEVYKDFTVSEAFAKADDTLSNAARGISDLVNIAGTINLDFADVDTTLRNGGVAVINTGYAEGPERMTLAIQEALNSPLLNNNNISKARHLLINVYEGDEEPLTIPELTELQAFTEDFSDEVKTIYGTARVEGIGKKIGVTILASGFGFDEDIFLPTTPKAKDPLAKISEEKERDEQQRLIERVYGGAATKRTKAEPVALNIDELDDEELLLILEETPSFRRDHRIFESKRIDKSSNRAIRINNYGTASQSARERSTLSAFDLHTPRPEPSQYTTSSTTFTTSTPSRPEPVEEVTQPEEEKTEETPENVIRFSGF</sequence>
<keyword evidence="4 6" id="KW-0717">Septation</keyword>
<dbReference type="SUPFAM" id="SSF52490">
    <property type="entry name" value="Tubulin nucleotide-binding domain-like"/>
    <property type="match status" value="1"/>
</dbReference>
<keyword evidence="11" id="KW-1185">Reference proteome</keyword>
<dbReference type="PRINTS" id="PR00423">
    <property type="entry name" value="CELLDVISFTSZ"/>
</dbReference>
<comment type="function">
    <text evidence="4 6">Essential cell division protein that forms a contractile ring structure (Z ring) at the future cell division site. The regulation of the ring assembly controls the timing and the location of cell division. One of the functions of the FtsZ ring is to recruit other cell division proteins to the septum to produce a new cell wall between the dividing cells. Binds GTP and shows GTPase activity.</text>
</comment>
<keyword evidence="4 6" id="KW-0131">Cell cycle</keyword>
<dbReference type="InterPro" id="IPR003008">
    <property type="entry name" value="Tubulin_FtsZ_GTPase"/>
</dbReference>
<dbReference type="InterPro" id="IPR024757">
    <property type="entry name" value="FtsZ_C"/>
</dbReference>
<dbReference type="InterPro" id="IPR020805">
    <property type="entry name" value="Cell_div_FtsZ_CS"/>
</dbReference>
<feature type="region of interest" description="Disordered" evidence="7">
    <location>
        <begin position="425"/>
        <end position="495"/>
    </location>
</feature>
<feature type="binding site" evidence="4">
    <location>
        <begin position="29"/>
        <end position="33"/>
    </location>
    <ligand>
        <name>GTP</name>
        <dbReference type="ChEBI" id="CHEBI:37565"/>
    </ligand>
</feature>
<keyword evidence="4" id="KW-0963">Cytoplasm</keyword>
<dbReference type="NCBIfam" id="TIGR00065">
    <property type="entry name" value="ftsZ"/>
    <property type="match status" value="1"/>
</dbReference>
<dbReference type="PANTHER" id="PTHR30314:SF3">
    <property type="entry name" value="MITOCHONDRIAL DIVISION PROTEIN FSZA"/>
    <property type="match status" value="1"/>
</dbReference>
<dbReference type="GO" id="GO:0051301">
    <property type="term" value="P:cell division"/>
    <property type="evidence" value="ECO:0007669"/>
    <property type="project" value="UniProtKB-KW"/>
</dbReference>
<gene>
    <name evidence="4 10" type="primary">ftsZ</name>
    <name evidence="10" type="ORF">GCM10007088_08280</name>
</gene>
<evidence type="ECO:0000313" key="10">
    <source>
        <dbReference type="EMBL" id="GGM51986.1"/>
    </source>
</evidence>
<dbReference type="SUPFAM" id="SSF55307">
    <property type="entry name" value="Tubulin C-terminal domain-like"/>
    <property type="match status" value="1"/>
</dbReference>
<evidence type="ECO:0000313" key="11">
    <source>
        <dbReference type="Proteomes" id="UP000653477"/>
    </source>
</evidence>
<dbReference type="EMBL" id="BMPU01000002">
    <property type="protein sequence ID" value="GGM51986.1"/>
    <property type="molecule type" value="Genomic_DNA"/>
</dbReference>
<reference evidence="11" key="1">
    <citation type="journal article" date="2019" name="Int. J. Syst. Evol. Microbiol.">
        <title>The Global Catalogue of Microorganisms (GCM) 10K type strain sequencing project: providing services to taxonomists for standard genome sequencing and annotation.</title>
        <authorList>
            <consortium name="The Broad Institute Genomics Platform"/>
            <consortium name="The Broad Institute Genome Sequencing Center for Infectious Disease"/>
            <person name="Wu L."/>
            <person name="Ma J."/>
        </authorList>
    </citation>
    <scope>NUCLEOTIDE SEQUENCE [LARGE SCALE GENOMIC DNA]</scope>
    <source>
        <strain evidence="11">JCM 30531</strain>
    </source>
</reference>
<evidence type="ECO:0000256" key="5">
    <source>
        <dbReference type="NCBIfam" id="TIGR00065"/>
    </source>
</evidence>
<dbReference type="InterPro" id="IPR045061">
    <property type="entry name" value="FtsZ/CetZ"/>
</dbReference>
<dbReference type="CDD" id="cd02201">
    <property type="entry name" value="FtsZ_type1"/>
    <property type="match status" value="1"/>
</dbReference>
<dbReference type="Pfam" id="PF12327">
    <property type="entry name" value="FtsZ_C"/>
    <property type="match status" value="1"/>
</dbReference>